<proteinExistence type="predicted"/>
<protein>
    <submittedName>
        <fullName evidence="1">Uncharacterized protein</fullName>
    </submittedName>
</protein>
<accession>A0A381QTH6</accession>
<gene>
    <name evidence="1" type="ORF">METZ01_LOCUS35546</name>
</gene>
<organism evidence="1">
    <name type="scientific">marine metagenome</name>
    <dbReference type="NCBI Taxonomy" id="408172"/>
    <lineage>
        <taxon>unclassified sequences</taxon>
        <taxon>metagenomes</taxon>
        <taxon>ecological metagenomes</taxon>
    </lineage>
</organism>
<sequence length="167" mass="19279">MGESLEGAPKPMERQLEIPVSITPTDAIRAMRVIGESRGWRMHRIEETTMVHRWAIIVPLAKRARVLGLVVDEGEGKGLTLRSWSYVPGSAGRMSFVSFNIPELFDGSVWAYFLREWAALQPRCPWKWSFWERSIIGYLLPEFRRSRKQFANEGVGIKNWQRSDVES</sequence>
<reference evidence="1" key="1">
    <citation type="submission" date="2018-05" db="EMBL/GenBank/DDBJ databases">
        <authorList>
            <person name="Lanie J.A."/>
            <person name="Ng W.-L."/>
            <person name="Kazmierczak K.M."/>
            <person name="Andrzejewski T.M."/>
            <person name="Davidsen T.M."/>
            <person name="Wayne K.J."/>
            <person name="Tettelin H."/>
            <person name="Glass J.I."/>
            <person name="Rusch D."/>
            <person name="Podicherti R."/>
            <person name="Tsui H.-C.T."/>
            <person name="Winkler M.E."/>
        </authorList>
    </citation>
    <scope>NUCLEOTIDE SEQUENCE</scope>
</reference>
<dbReference type="EMBL" id="UINC01001518">
    <property type="protein sequence ID" value="SUZ82692.1"/>
    <property type="molecule type" value="Genomic_DNA"/>
</dbReference>
<dbReference type="AlphaFoldDB" id="A0A381QTH6"/>
<name>A0A381QTH6_9ZZZZ</name>
<evidence type="ECO:0000313" key="1">
    <source>
        <dbReference type="EMBL" id="SUZ82692.1"/>
    </source>
</evidence>